<dbReference type="EMBL" id="JARLKY010000107">
    <property type="protein sequence ID" value="MEC0231919.1"/>
    <property type="molecule type" value="Genomic_DNA"/>
</dbReference>
<keyword evidence="3" id="KW-0804">Transcription</keyword>
<dbReference type="RefSeq" id="WP_326076009.1">
    <property type="nucleotide sequence ID" value="NZ_JARLKY010000107.1"/>
</dbReference>
<dbReference type="Gene3D" id="1.10.10.60">
    <property type="entry name" value="Homeodomain-like"/>
    <property type="match status" value="2"/>
</dbReference>
<protein>
    <submittedName>
        <fullName evidence="8">Response regulator</fullName>
    </submittedName>
</protein>
<dbReference type="Proteomes" id="UP001338137">
    <property type="component" value="Unassembled WGS sequence"/>
</dbReference>
<name>A0ABU6GCK5_9BACL</name>
<feature type="modified residue" description="4-aspartylphosphate" evidence="4">
    <location>
        <position position="54"/>
    </location>
</feature>
<keyword evidence="5" id="KW-0175">Coiled coil</keyword>
<accession>A0ABU6GCK5</accession>
<proteinExistence type="predicted"/>
<dbReference type="Pfam" id="PF12833">
    <property type="entry name" value="HTH_18"/>
    <property type="match status" value="1"/>
</dbReference>
<evidence type="ECO:0000256" key="5">
    <source>
        <dbReference type="SAM" id="Coils"/>
    </source>
</evidence>
<dbReference type="PANTHER" id="PTHR43280">
    <property type="entry name" value="ARAC-FAMILY TRANSCRIPTIONAL REGULATOR"/>
    <property type="match status" value="1"/>
</dbReference>
<evidence type="ECO:0000313" key="8">
    <source>
        <dbReference type="EMBL" id="MEC0231919.1"/>
    </source>
</evidence>
<dbReference type="InterPro" id="IPR018060">
    <property type="entry name" value="HTH_AraC"/>
</dbReference>
<dbReference type="CDD" id="cd17536">
    <property type="entry name" value="REC_YesN-like"/>
    <property type="match status" value="1"/>
</dbReference>
<dbReference type="SUPFAM" id="SSF46689">
    <property type="entry name" value="Homeodomain-like"/>
    <property type="match status" value="2"/>
</dbReference>
<evidence type="ECO:0000259" key="7">
    <source>
        <dbReference type="PROSITE" id="PS50110"/>
    </source>
</evidence>
<evidence type="ECO:0000256" key="1">
    <source>
        <dbReference type="ARBA" id="ARBA00023015"/>
    </source>
</evidence>
<evidence type="ECO:0000259" key="6">
    <source>
        <dbReference type="PROSITE" id="PS01124"/>
    </source>
</evidence>
<feature type="domain" description="Response regulatory" evidence="7">
    <location>
        <begin position="2"/>
        <end position="119"/>
    </location>
</feature>
<feature type="domain" description="HTH araC/xylS-type" evidence="6">
    <location>
        <begin position="442"/>
        <end position="540"/>
    </location>
</feature>
<evidence type="ECO:0000256" key="3">
    <source>
        <dbReference type="ARBA" id="ARBA00023163"/>
    </source>
</evidence>
<dbReference type="PANTHER" id="PTHR43280:SF28">
    <property type="entry name" value="HTH-TYPE TRANSCRIPTIONAL ACTIVATOR RHAS"/>
    <property type="match status" value="1"/>
</dbReference>
<gene>
    <name evidence="8" type="ORF">P4I72_32960</name>
</gene>
<evidence type="ECO:0000256" key="4">
    <source>
        <dbReference type="PROSITE-ProRule" id="PRU00169"/>
    </source>
</evidence>
<sequence length="542" mass="62114">MKIIIVDDEAQIRRWFEILVQKTGLPVDLIASCSNGRDALEVCRTEEVDIVITDIKMPVMDGISFIRQLKEERPSIKCLILSSYSEFHYATEAIKAGASDYMLKAEITVEGITNALKKAELEIERELTRDREVYNLKNTIHVNQYALRSFYFGELLRGKSTSTQDFEEKMDTLRIPLHSKHLMVMAIRSDEQAIVKEQAKIRHPDLLDSAVINIIDETLLNEANSGCCFVFEKDYYVAIFNCGQRGEKSLREITLQYAHRIASYLQDLLHLSVSIGISLPSLEVASLGQQLEEASGVLNHKRFYGRKSISWYSDESNPNEIGVHAKRQNYLEMLSLQLDRNQFDSSLHLLRQVLEEVGIQMLWSEKEVRAFGMEAGFLLQRTLRRLKTSVGAVNYSWEAETPHIEIADLPTFEHVKQWLLSRASNDLEAAESLLHPYSETIRKVCEYVRTHYAEGVSLQQAADYVHLNRNYLSELFKKETGSSYNDYLTLVRINKVKELILEGETQIGLLSETVGYPDGSYLSKVFKKVTGMTPLEFKRKKM</sequence>
<organism evidence="8 9">
    <name type="scientific">Paenibacillus alba</name>
    <dbReference type="NCBI Taxonomy" id="1197127"/>
    <lineage>
        <taxon>Bacteria</taxon>
        <taxon>Bacillati</taxon>
        <taxon>Bacillota</taxon>
        <taxon>Bacilli</taxon>
        <taxon>Bacillales</taxon>
        <taxon>Paenibacillaceae</taxon>
        <taxon>Paenibacillus</taxon>
    </lineage>
</organism>
<feature type="coiled-coil region" evidence="5">
    <location>
        <begin position="102"/>
        <end position="129"/>
    </location>
</feature>
<dbReference type="SMART" id="SM00448">
    <property type="entry name" value="REC"/>
    <property type="match status" value="1"/>
</dbReference>
<comment type="caution">
    <text evidence="8">The sequence shown here is derived from an EMBL/GenBank/DDBJ whole genome shotgun (WGS) entry which is preliminary data.</text>
</comment>
<keyword evidence="1" id="KW-0805">Transcription regulation</keyword>
<dbReference type="InterPro" id="IPR011006">
    <property type="entry name" value="CheY-like_superfamily"/>
</dbReference>
<evidence type="ECO:0000313" key="9">
    <source>
        <dbReference type="Proteomes" id="UP001338137"/>
    </source>
</evidence>
<evidence type="ECO:0000256" key="2">
    <source>
        <dbReference type="ARBA" id="ARBA00023125"/>
    </source>
</evidence>
<dbReference type="PROSITE" id="PS01124">
    <property type="entry name" value="HTH_ARAC_FAMILY_2"/>
    <property type="match status" value="1"/>
</dbReference>
<keyword evidence="4" id="KW-0597">Phosphoprotein</keyword>
<keyword evidence="2" id="KW-0238">DNA-binding</keyword>
<dbReference type="SUPFAM" id="SSF52172">
    <property type="entry name" value="CheY-like"/>
    <property type="match status" value="1"/>
</dbReference>
<reference evidence="8 9" key="1">
    <citation type="submission" date="2023-03" db="EMBL/GenBank/DDBJ databases">
        <title>Bacillus Genome Sequencing.</title>
        <authorList>
            <person name="Dunlap C."/>
        </authorList>
    </citation>
    <scope>NUCLEOTIDE SEQUENCE [LARGE SCALE GENOMIC DNA]</scope>
    <source>
        <strain evidence="8 9">BD-533</strain>
    </source>
</reference>
<dbReference type="PROSITE" id="PS50110">
    <property type="entry name" value="RESPONSE_REGULATORY"/>
    <property type="match status" value="1"/>
</dbReference>
<dbReference type="Pfam" id="PF00072">
    <property type="entry name" value="Response_reg"/>
    <property type="match status" value="1"/>
</dbReference>
<keyword evidence="9" id="KW-1185">Reference proteome</keyword>
<dbReference type="Gene3D" id="3.40.50.2300">
    <property type="match status" value="1"/>
</dbReference>
<dbReference type="InterPro" id="IPR009057">
    <property type="entry name" value="Homeodomain-like_sf"/>
</dbReference>
<dbReference type="SMART" id="SM00342">
    <property type="entry name" value="HTH_ARAC"/>
    <property type="match status" value="1"/>
</dbReference>
<dbReference type="InterPro" id="IPR001789">
    <property type="entry name" value="Sig_transdc_resp-reg_receiver"/>
</dbReference>